<keyword evidence="7" id="KW-0812">Transmembrane</keyword>
<comment type="caution">
    <text evidence="8">The sequence shown here is derived from an EMBL/GenBank/DDBJ whole genome shotgun (WGS) entry which is preliminary data.</text>
</comment>
<keyword evidence="6" id="KW-0560">Oxidoreductase</keyword>
<dbReference type="Pfam" id="PF00067">
    <property type="entry name" value="p450"/>
    <property type="match status" value="1"/>
</dbReference>
<proteinExistence type="inferred from homology"/>
<keyword evidence="7" id="KW-1133">Transmembrane helix</keyword>
<dbReference type="InterPro" id="IPR001128">
    <property type="entry name" value="Cyt_P450"/>
</dbReference>
<keyword evidence="9" id="KW-1185">Reference proteome</keyword>
<dbReference type="InterPro" id="IPR036396">
    <property type="entry name" value="Cyt_P450_sf"/>
</dbReference>
<organism evidence="8 9">
    <name type="scientific">Diaporthe vaccinii</name>
    <dbReference type="NCBI Taxonomy" id="105482"/>
    <lineage>
        <taxon>Eukaryota</taxon>
        <taxon>Fungi</taxon>
        <taxon>Dikarya</taxon>
        <taxon>Ascomycota</taxon>
        <taxon>Pezizomycotina</taxon>
        <taxon>Sordariomycetes</taxon>
        <taxon>Sordariomycetidae</taxon>
        <taxon>Diaporthales</taxon>
        <taxon>Diaporthaceae</taxon>
        <taxon>Diaporthe</taxon>
        <taxon>Diaporthe eres species complex</taxon>
    </lineage>
</organism>
<dbReference type="SUPFAM" id="SSF48264">
    <property type="entry name" value="Cytochrome P450"/>
    <property type="match status" value="1"/>
</dbReference>
<dbReference type="InterPro" id="IPR050121">
    <property type="entry name" value="Cytochrome_P450_monoxygenase"/>
</dbReference>
<evidence type="ECO:0000256" key="4">
    <source>
        <dbReference type="ARBA" id="ARBA00022723"/>
    </source>
</evidence>
<dbReference type="PROSITE" id="PS00086">
    <property type="entry name" value="CYTOCHROME_P450"/>
    <property type="match status" value="1"/>
</dbReference>
<comment type="similarity">
    <text evidence="2 6">Belongs to the cytochrome P450 family.</text>
</comment>
<sequence length="543" mass="61550">MLNIGRIALTEIRAARLTEPRPAKRSYVKERDTSTQMADYGITHFVELGIAAYALYFVCSAIYLVFFHPLARFPGPRLWAASRIPWAFHVVKGDLWQVLQRLHEQYGPVVRIAPDELTTTLPEAWKDLYASKPLLLKDPHSQTPPLNGAHSLFTAEGDTHRRIRGVLSNSFSDKALRTQAPIIEKYAYQLIARVRREAGQGEGGAGGVDLTKLYGYAAFDTITDLSLGESLARGLEDMNEHSWIQGYFFHAKFSAVRIALSRFSPLDAFLGLFLLSVTRKARQRNWRVITGALDRRMARNDAQEKRSDLLTPLVDRLDESQRVGITKAEMMSNGLAFVIAGTQLNTNLLSTATYLLLRHPDKLERLVEEVRGRFSDDNEITVQATHDLPYLDAVLNETLRIRHPTPINLPRIVSQGGCLVNGQRVPSNAIVGINLQNIQNSSTLWVEPRQFHPERFLPAKDPRYDARFDGDVKEAFAPFSVGPRNCVGYKLFYAQVRVLLARVVWNFNLVRERVDPTEGDWLDQKAWFAFEPRPVFVKISKEN</sequence>
<dbReference type="InterPro" id="IPR017972">
    <property type="entry name" value="Cyt_P450_CS"/>
</dbReference>
<keyword evidence="5 6" id="KW-0408">Iron</keyword>
<evidence type="ECO:0000256" key="3">
    <source>
        <dbReference type="ARBA" id="ARBA00022617"/>
    </source>
</evidence>
<dbReference type="PRINTS" id="PR00385">
    <property type="entry name" value="P450"/>
</dbReference>
<keyword evidence="4 6" id="KW-0479">Metal-binding</keyword>
<comment type="cofactor">
    <cofactor evidence="1">
        <name>heme</name>
        <dbReference type="ChEBI" id="CHEBI:30413"/>
    </cofactor>
</comment>
<protein>
    <submittedName>
        <fullName evidence="8">Uncharacterized protein</fullName>
    </submittedName>
</protein>
<dbReference type="PANTHER" id="PTHR24305:SF210">
    <property type="entry name" value="CYTOCHROME P450 MONOOXYGENASE ASQL-RELATED"/>
    <property type="match status" value="1"/>
</dbReference>
<evidence type="ECO:0000313" key="9">
    <source>
        <dbReference type="Proteomes" id="UP001600888"/>
    </source>
</evidence>
<dbReference type="InterPro" id="IPR002401">
    <property type="entry name" value="Cyt_P450_E_grp-I"/>
</dbReference>
<dbReference type="Proteomes" id="UP001600888">
    <property type="component" value="Unassembled WGS sequence"/>
</dbReference>
<dbReference type="EMBL" id="JBAWTH010000011">
    <property type="protein sequence ID" value="KAL2289904.1"/>
    <property type="molecule type" value="Genomic_DNA"/>
</dbReference>
<keyword evidence="6" id="KW-0503">Monooxygenase</keyword>
<dbReference type="CDD" id="cd11058">
    <property type="entry name" value="CYP60B-like"/>
    <property type="match status" value="1"/>
</dbReference>
<dbReference type="PRINTS" id="PR00463">
    <property type="entry name" value="EP450I"/>
</dbReference>
<dbReference type="Gene3D" id="1.10.630.10">
    <property type="entry name" value="Cytochrome P450"/>
    <property type="match status" value="1"/>
</dbReference>
<feature type="transmembrane region" description="Helical" evidence="7">
    <location>
        <begin position="50"/>
        <end position="67"/>
    </location>
</feature>
<evidence type="ECO:0000256" key="2">
    <source>
        <dbReference type="ARBA" id="ARBA00010617"/>
    </source>
</evidence>
<dbReference type="PANTHER" id="PTHR24305">
    <property type="entry name" value="CYTOCHROME P450"/>
    <property type="match status" value="1"/>
</dbReference>
<evidence type="ECO:0000256" key="6">
    <source>
        <dbReference type="RuleBase" id="RU000461"/>
    </source>
</evidence>
<evidence type="ECO:0000313" key="8">
    <source>
        <dbReference type="EMBL" id="KAL2289904.1"/>
    </source>
</evidence>
<evidence type="ECO:0000256" key="5">
    <source>
        <dbReference type="ARBA" id="ARBA00023004"/>
    </source>
</evidence>
<accession>A0ABR4F5C0</accession>
<gene>
    <name evidence="8" type="ORF">FJTKL_01184</name>
</gene>
<keyword evidence="7" id="KW-0472">Membrane</keyword>
<evidence type="ECO:0000256" key="1">
    <source>
        <dbReference type="ARBA" id="ARBA00001971"/>
    </source>
</evidence>
<evidence type="ECO:0000256" key="7">
    <source>
        <dbReference type="SAM" id="Phobius"/>
    </source>
</evidence>
<reference evidence="8 9" key="1">
    <citation type="submission" date="2024-03" db="EMBL/GenBank/DDBJ databases">
        <title>A high-quality draft genome sequence of Diaporthe vaccinii, a causative agent of upright dieback and viscid rot disease in cranberry plants.</title>
        <authorList>
            <person name="Sarrasin M."/>
            <person name="Lang B.F."/>
            <person name="Burger G."/>
        </authorList>
    </citation>
    <scope>NUCLEOTIDE SEQUENCE [LARGE SCALE GENOMIC DNA]</scope>
    <source>
        <strain evidence="8 9">IS7</strain>
    </source>
</reference>
<name>A0ABR4F5C0_9PEZI</name>
<keyword evidence="3 6" id="KW-0349">Heme</keyword>